<evidence type="ECO:0000313" key="8">
    <source>
        <dbReference type="Proteomes" id="UP001242010"/>
    </source>
</evidence>
<dbReference type="PANTHER" id="PTHR11751">
    <property type="entry name" value="ALANINE AMINOTRANSFERASE"/>
    <property type="match status" value="1"/>
</dbReference>
<feature type="domain" description="Aminotransferase class I/classII large" evidence="6">
    <location>
        <begin position="69"/>
        <end position="443"/>
    </location>
</feature>
<accession>A0ABM8DNV1</accession>
<dbReference type="Gene3D" id="1.10.287.1970">
    <property type="match status" value="1"/>
</dbReference>
<evidence type="ECO:0000256" key="2">
    <source>
        <dbReference type="ARBA" id="ARBA00022576"/>
    </source>
</evidence>
<keyword evidence="8" id="KW-1185">Reference proteome</keyword>
<sequence>MTIRLTDLGKAVLETEYAVRGPIVARAGELEKHGREIIYCNIGNPQSLGQKALTWNRQILALCEYPALLDLAPGTFPTDVVETAKAILAGTRHGLGAYSESRGVRFIREAVAEFILERDHIGVDPDAIFLTDGASKGVQTILRLLLSGPQDGIMVPIPQYPLYSATITLYEGRMVPYYLDEANGWKLSRPMLEASLAQAKAEGTRVKAICVINPGNPTGAVLDEANIAMVIDFAKAHGLSILADEVYQENIYLPGDEFVSFAKVLHQVEAKEVSLFSFHSCSKGFLGECGVRGGYFEYRHVPEDVAAQILKLQSVSLCANLAGQVATYAMVRPPKPGMPSHARYAAEKGAILETLKQRAILLAEGLNRIEGISCNEIAGAMYAFPSITLPAGRTDFDYAMALLEATGICVVPGSGFGQAEGTAHFRTTILPPTDKIQKVVDALGEFHRNFR</sequence>
<comment type="similarity">
    <text evidence="5">Belongs to the class-I pyridoxal-phosphate-dependent aminotransferase family. Alanine aminotransferase subfamily.</text>
</comment>
<evidence type="ECO:0000256" key="3">
    <source>
        <dbReference type="ARBA" id="ARBA00022679"/>
    </source>
</evidence>
<evidence type="ECO:0000313" key="7">
    <source>
        <dbReference type="EMBL" id="BDU68643.1"/>
    </source>
</evidence>
<dbReference type="Pfam" id="PF00155">
    <property type="entry name" value="Aminotran_1_2"/>
    <property type="match status" value="1"/>
</dbReference>
<dbReference type="InterPro" id="IPR004839">
    <property type="entry name" value="Aminotransferase_I/II_large"/>
</dbReference>
<dbReference type="RefSeq" id="WP_286355278.1">
    <property type="nucleotide sequence ID" value="NZ_AP027079.1"/>
</dbReference>
<protein>
    <submittedName>
        <fullName evidence="7">Aminotransferase AlaT</fullName>
    </submittedName>
</protein>
<evidence type="ECO:0000256" key="1">
    <source>
        <dbReference type="ARBA" id="ARBA00011738"/>
    </source>
</evidence>
<keyword evidence="4" id="KW-0663">Pyridoxal phosphate</keyword>
<dbReference type="EMBL" id="AP027079">
    <property type="protein sequence ID" value="BDU68643.1"/>
    <property type="molecule type" value="Genomic_DNA"/>
</dbReference>
<dbReference type="Proteomes" id="UP001242010">
    <property type="component" value="Chromosome"/>
</dbReference>
<keyword evidence="2 7" id="KW-0032">Aminotransferase</keyword>
<dbReference type="CDD" id="cd00609">
    <property type="entry name" value="AAT_like"/>
    <property type="match status" value="1"/>
</dbReference>
<dbReference type="GO" id="GO:0008483">
    <property type="term" value="F:transaminase activity"/>
    <property type="evidence" value="ECO:0007669"/>
    <property type="project" value="UniProtKB-KW"/>
</dbReference>
<dbReference type="InterPro" id="IPR015424">
    <property type="entry name" value="PyrdxlP-dep_Trfase"/>
</dbReference>
<keyword evidence="3" id="KW-0808">Transferase</keyword>
<proteinExistence type="inferred from homology"/>
<dbReference type="InterPro" id="IPR015421">
    <property type="entry name" value="PyrdxlP-dep_Trfase_major"/>
</dbReference>
<dbReference type="Gene3D" id="3.90.1150.10">
    <property type="entry name" value="Aspartate Aminotransferase, domain 1"/>
    <property type="match status" value="1"/>
</dbReference>
<dbReference type="PANTHER" id="PTHR11751:SF29">
    <property type="entry name" value="ALANINE TRANSAMINASE"/>
    <property type="match status" value="1"/>
</dbReference>
<evidence type="ECO:0000256" key="4">
    <source>
        <dbReference type="ARBA" id="ARBA00022898"/>
    </source>
</evidence>
<dbReference type="SUPFAM" id="SSF53383">
    <property type="entry name" value="PLP-dependent transferases"/>
    <property type="match status" value="1"/>
</dbReference>
<dbReference type="InterPro" id="IPR015422">
    <property type="entry name" value="PyrdxlP-dep_Trfase_small"/>
</dbReference>
<evidence type="ECO:0000259" key="6">
    <source>
        <dbReference type="Pfam" id="PF00155"/>
    </source>
</evidence>
<organism evidence="7 8">
    <name type="scientific">Geothrix oryzae</name>
    <dbReference type="NCBI Taxonomy" id="2927975"/>
    <lineage>
        <taxon>Bacteria</taxon>
        <taxon>Pseudomonadati</taxon>
        <taxon>Acidobacteriota</taxon>
        <taxon>Holophagae</taxon>
        <taxon>Holophagales</taxon>
        <taxon>Holophagaceae</taxon>
        <taxon>Geothrix</taxon>
    </lineage>
</organism>
<gene>
    <name evidence="7" type="ORF">GETHOR_07440</name>
</gene>
<dbReference type="InterPro" id="IPR045088">
    <property type="entry name" value="ALAT1/2-like"/>
</dbReference>
<name>A0ABM8DNV1_9BACT</name>
<dbReference type="Gene3D" id="3.40.640.10">
    <property type="entry name" value="Type I PLP-dependent aspartate aminotransferase-like (Major domain)"/>
    <property type="match status" value="1"/>
</dbReference>
<reference evidence="8" key="1">
    <citation type="journal article" date="2023" name="Int. J. Syst. Evol. Microbiol.">
        <title>Mesoterricola silvestris gen. nov., sp. nov., Mesoterricola sediminis sp. nov., Geothrix oryzae sp. nov., Geothrix edaphica sp. nov., Geothrix rubra sp. nov., and Geothrix limicola sp. nov., six novel members of Acidobacteriota isolated from soils.</title>
        <authorList>
            <person name="Itoh H."/>
            <person name="Sugisawa Y."/>
            <person name="Mise K."/>
            <person name="Xu Z."/>
            <person name="Kuniyasu M."/>
            <person name="Ushijima N."/>
            <person name="Kawano K."/>
            <person name="Kobayashi E."/>
            <person name="Shiratori Y."/>
            <person name="Masuda Y."/>
            <person name="Senoo K."/>
        </authorList>
    </citation>
    <scope>NUCLEOTIDE SEQUENCE [LARGE SCALE GENOMIC DNA]</scope>
    <source>
        <strain evidence="8">Red222</strain>
    </source>
</reference>
<evidence type="ECO:0000256" key="5">
    <source>
        <dbReference type="ARBA" id="ARBA00025785"/>
    </source>
</evidence>
<comment type="subunit">
    <text evidence="1">Homodimer.</text>
</comment>